<dbReference type="GO" id="GO:0005975">
    <property type="term" value="P:carbohydrate metabolic process"/>
    <property type="evidence" value="ECO:0007669"/>
    <property type="project" value="InterPro"/>
</dbReference>
<comment type="similarity">
    <text evidence="1 4">Belongs to the glycosyl hydrolase 32 family.</text>
</comment>
<accession>A0A2P6P852</accession>
<keyword evidence="2 4" id="KW-0378">Hydrolase</keyword>
<proteinExistence type="inferred from homology"/>
<dbReference type="Gene3D" id="2.60.120.560">
    <property type="entry name" value="Exo-inulinase, domain 1"/>
    <property type="match status" value="1"/>
</dbReference>
<evidence type="ECO:0000313" key="8">
    <source>
        <dbReference type="Proteomes" id="UP000238479"/>
    </source>
</evidence>
<feature type="domain" description="Glycosyl hydrolase family 32 N-terminal" evidence="5">
    <location>
        <begin position="32"/>
        <end position="120"/>
    </location>
</feature>
<dbReference type="EMBL" id="PDCK01000045">
    <property type="protein sequence ID" value="PRQ18113.1"/>
    <property type="molecule type" value="Genomic_DNA"/>
</dbReference>
<sequence>MLSWQRTAFHFQPEKNWMNGMHMVHFMLCLGLECVDFYPVSKTSDKGLDTSQNGADVKHVVKASLDNDRHDYHALGSYNDREDWKIPDNQKIDVGIGIRYDYGKFYASKTFYDQNKQRRLDIVAEFELDQKVIESAAESNKEFSCQTSGGAAKLGALGPFGLVVLADDCLSERTDPVYFYVVKGSGGTVNTYFCADQISYVPALKGEKLSVRILVDHSIIESFAQGGRTTITTRVYPTQAIYGAARLFLFNNATDTSCYCLTPDMADELCIHTPILT</sequence>
<name>A0A2P6P852_ROSCH</name>
<dbReference type="AlphaFoldDB" id="A0A2P6P852"/>
<dbReference type="Pfam" id="PF08244">
    <property type="entry name" value="Glyco_hydro_32C"/>
    <property type="match status" value="1"/>
</dbReference>
<keyword evidence="8" id="KW-1185">Reference proteome</keyword>
<organism evidence="7 8">
    <name type="scientific">Rosa chinensis</name>
    <name type="common">China rose</name>
    <dbReference type="NCBI Taxonomy" id="74649"/>
    <lineage>
        <taxon>Eukaryota</taxon>
        <taxon>Viridiplantae</taxon>
        <taxon>Streptophyta</taxon>
        <taxon>Embryophyta</taxon>
        <taxon>Tracheophyta</taxon>
        <taxon>Spermatophyta</taxon>
        <taxon>Magnoliopsida</taxon>
        <taxon>eudicotyledons</taxon>
        <taxon>Gunneridae</taxon>
        <taxon>Pentapetalae</taxon>
        <taxon>rosids</taxon>
        <taxon>fabids</taxon>
        <taxon>Rosales</taxon>
        <taxon>Rosaceae</taxon>
        <taxon>Rosoideae</taxon>
        <taxon>Rosoideae incertae sedis</taxon>
        <taxon>Rosa</taxon>
    </lineage>
</organism>
<dbReference type="STRING" id="74649.A0A2P6P852"/>
<evidence type="ECO:0000313" key="7">
    <source>
        <dbReference type="EMBL" id="PRQ18113.1"/>
    </source>
</evidence>
<dbReference type="SUPFAM" id="SSF49899">
    <property type="entry name" value="Concanavalin A-like lectins/glucanases"/>
    <property type="match status" value="1"/>
</dbReference>
<evidence type="ECO:0000256" key="3">
    <source>
        <dbReference type="ARBA" id="ARBA00023295"/>
    </source>
</evidence>
<keyword evidence="3 4" id="KW-0326">Glycosidase</keyword>
<evidence type="ECO:0000256" key="4">
    <source>
        <dbReference type="RuleBase" id="RU362110"/>
    </source>
</evidence>
<reference evidence="7 8" key="1">
    <citation type="journal article" date="2018" name="Nat. Genet.">
        <title>The Rosa genome provides new insights in the design of modern roses.</title>
        <authorList>
            <person name="Bendahmane M."/>
        </authorList>
    </citation>
    <scope>NUCLEOTIDE SEQUENCE [LARGE SCALE GENOMIC DNA]</scope>
    <source>
        <strain evidence="8">cv. Old Blush</strain>
    </source>
</reference>
<feature type="domain" description="Glycosyl hydrolase family 32 C-terminal" evidence="6">
    <location>
        <begin position="121"/>
        <end position="254"/>
    </location>
</feature>
<dbReference type="Gramene" id="PRQ18113">
    <property type="protein sequence ID" value="PRQ18113"/>
    <property type="gene ID" value="RchiOBHm_Chr7g0202321"/>
</dbReference>
<dbReference type="InterPro" id="IPR023296">
    <property type="entry name" value="Glyco_hydro_beta-prop_sf"/>
</dbReference>
<dbReference type="InterPro" id="IPR013189">
    <property type="entry name" value="Glyco_hydro_32_C"/>
</dbReference>
<dbReference type="OMA" id="IAWEMAM"/>
<dbReference type="SMART" id="SM00640">
    <property type="entry name" value="Glyco_32"/>
    <property type="match status" value="1"/>
</dbReference>
<dbReference type="Pfam" id="PF00251">
    <property type="entry name" value="Glyco_hydro_32N"/>
    <property type="match status" value="1"/>
</dbReference>
<dbReference type="SUPFAM" id="SSF75005">
    <property type="entry name" value="Arabinanase/levansucrase/invertase"/>
    <property type="match status" value="1"/>
</dbReference>
<dbReference type="InterPro" id="IPR013148">
    <property type="entry name" value="Glyco_hydro_32_N"/>
</dbReference>
<evidence type="ECO:0000259" key="6">
    <source>
        <dbReference type="Pfam" id="PF08244"/>
    </source>
</evidence>
<protein>
    <submittedName>
        <fullName evidence="7">Acid beta-fructofuranosidase 2, vacuolar</fullName>
        <ecNumber evidence="7">3.2.1.26</ecNumber>
    </submittedName>
</protein>
<comment type="caution">
    <text evidence="7">The sequence shown here is derived from an EMBL/GenBank/DDBJ whole genome shotgun (WGS) entry which is preliminary data.</text>
</comment>
<evidence type="ECO:0000259" key="5">
    <source>
        <dbReference type="Pfam" id="PF00251"/>
    </source>
</evidence>
<dbReference type="InterPro" id="IPR013320">
    <property type="entry name" value="ConA-like_dom_sf"/>
</dbReference>
<dbReference type="PANTHER" id="PTHR31953">
    <property type="entry name" value="BETA-FRUCTOFURANOSIDASE, INSOLUBLE ISOENZYME CWINV1-RELATED"/>
    <property type="match status" value="1"/>
</dbReference>
<dbReference type="InterPro" id="IPR001362">
    <property type="entry name" value="Glyco_hydro_32"/>
</dbReference>
<evidence type="ECO:0000256" key="1">
    <source>
        <dbReference type="ARBA" id="ARBA00009902"/>
    </source>
</evidence>
<dbReference type="Proteomes" id="UP000238479">
    <property type="component" value="Chromosome 7"/>
</dbReference>
<evidence type="ECO:0000256" key="2">
    <source>
        <dbReference type="ARBA" id="ARBA00022801"/>
    </source>
</evidence>
<dbReference type="GO" id="GO:0004564">
    <property type="term" value="F:beta-fructofuranosidase activity"/>
    <property type="evidence" value="ECO:0007669"/>
    <property type="project" value="UniProtKB-EC"/>
</dbReference>
<gene>
    <name evidence="7" type="ORF">RchiOBHm_Chr7g0202321</name>
</gene>
<dbReference type="InterPro" id="IPR050551">
    <property type="entry name" value="Fructan_Metab_Enzymes"/>
</dbReference>
<dbReference type="EC" id="3.2.1.26" evidence="7"/>